<protein>
    <submittedName>
        <fullName evidence="2">Uncharacterized protein</fullName>
    </submittedName>
</protein>
<dbReference type="EMBL" id="SJPQ01000003">
    <property type="protein sequence ID" value="TWT87517.1"/>
    <property type="molecule type" value="Genomic_DNA"/>
</dbReference>
<dbReference type="AlphaFoldDB" id="A0A5C5ZKF1"/>
<organism evidence="2 3">
    <name type="scientific">Pseudobythopirellula maris</name>
    <dbReference type="NCBI Taxonomy" id="2527991"/>
    <lineage>
        <taxon>Bacteria</taxon>
        <taxon>Pseudomonadati</taxon>
        <taxon>Planctomycetota</taxon>
        <taxon>Planctomycetia</taxon>
        <taxon>Pirellulales</taxon>
        <taxon>Lacipirellulaceae</taxon>
        <taxon>Pseudobythopirellula</taxon>
    </lineage>
</organism>
<name>A0A5C5ZKF1_9BACT</name>
<keyword evidence="1" id="KW-0812">Transmembrane</keyword>
<gene>
    <name evidence="2" type="ORF">Mal64_30580</name>
</gene>
<proteinExistence type="predicted"/>
<keyword evidence="1" id="KW-0472">Membrane</keyword>
<keyword evidence="1" id="KW-1133">Transmembrane helix</keyword>
<reference evidence="2 3" key="1">
    <citation type="submission" date="2019-02" db="EMBL/GenBank/DDBJ databases">
        <title>Deep-cultivation of Planctomycetes and their phenomic and genomic characterization uncovers novel biology.</title>
        <authorList>
            <person name="Wiegand S."/>
            <person name="Jogler M."/>
            <person name="Boedeker C."/>
            <person name="Pinto D."/>
            <person name="Vollmers J."/>
            <person name="Rivas-Marin E."/>
            <person name="Kohn T."/>
            <person name="Peeters S.H."/>
            <person name="Heuer A."/>
            <person name="Rast P."/>
            <person name="Oberbeckmann S."/>
            <person name="Bunk B."/>
            <person name="Jeske O."/>
            <person name="Meyerdierks A."/>
            <person name="Storesund J.E."/>
            <person name="Kallscheuer N."/>
            <person name="Luecker S."/>
            <person name="Lage O.M."/>
            <person name="Pohl T."/>
            <person name="Merkel B.J."/>
            <person name="Hornburger P."/>
            <person name="Mueller R.-W."/>
            <person name="Bruemmer F."/>
            <person name="Labrenz M."/>
            <person name="Spormann A.M."/>
            <person name="Op Den Camp H."/>
            <person name="Overmann J."/>
            <person name="Amann R."/>
            <person name="Jetten M.S.M."/>
            <person name="Mascher T."/>
            <person name="Medema M.H."/>
            <person name="Devos D.P."/>
            <person name="Kaster A.-K."/>
            <person name="Ovreas L."/>
            <person name="Rohde M."/>
            <person name="Galperin M.Y."/>
            <person name="Jogler C."/>
        </authorList>
    </citation>
    <scope>NUCLEOTIDE SEQUENCE [LARGE SCALE GENOMIC DNA]</scope>
    <source>
        <strain evidence="2 3">Mal64</strain>
    </source>
</reference>
<comment type="caution">
    <text evidence="2">The sequence shown here is derived from an EMBL/GenBank/DDBJ whole genome shotgun (WGS) entry which is preliminary data.</text>
</comment>
<feature type="transmembrane region" description="Helical" evidence="1">
    <location>
        <begin position="276"/>
        <end position="292"/>
    </location>
</feature>
<evidence type="ECO:0000313" key="2">
    <source>
        <dbReference type="EMBL" id="TWT87517.1"/>
    </source>
</evidence>
<keyword evidence="3" id="KW-1185">Reference proteome</keyword>
<accession>A0A5C5ZKF1</accession>
<sequence>MILSSQLRYTLWLRPKSLWRKPNSHRAKPSLAQGNWSHAGPHLRTQSMPAFSVSKYAMPAFSRLAALAALTFAAVGVNAPCEAKLLILRQQTNLPDSGNANSADAHAMTTEHFPPGYPGASTAQGWVIERPFDGCDASLSSLLLHGQSGPKNQLVITLDPDSDRRMQLSNLSLTFSEQDSGYESFTIEALDRSGAVRHRAVADVRPGSSRQVTIGELPPLSLGVVELRLTAAGAFADTAGPHAADLNLDAFPLDRLVIDGELVDPSVRRVPEPPSHMAWVLVMGFTLVWVAFTQRRRYAVIDAVWPPRPRAAHRSWSDNQRQAIHAIFDRKSR</sequence>
<dbReference type="Proteomes" id="UP000315440">
    <property type="component" value="Unassembled WGS sequence"/>
</dbReference>
<evidence type="ECO:0000256" key="1">
    <source>
        <dbReference type="SAM" id="Phobius"/>
    </source>
</evidence>
<evidence type="ECO:0000313" key="3">
    <source>
        <dbReference type="Proteomes" id="UP000315440"/>
    </source>
</evidence>